<evidence type="ECO:0000313" key="7">
    <source>
        <dbReference type="EMBL" id="MBB3113914.1"/>
    </source>
</evidence>
<dbReference type="AlphaFoldDB" id="A0A7W5B3U7"/>
<comment type="caution">
    <text evidence="7">The sequence shown here is derived from an EMBL/GenBank/DDBJ whole genome shotgun (WGS) entry which is preliminary data.</text>
</comment>
<reference evidence="7 8" key="1">
    <citation type="submission" date="2020-08" db="EMBL/GenBank/DDBJ databases">
        <title>Genomic Encyclopedia of Type Strains, Phase III (KMG-III): the genomes of soil and plant-associated and newly described type strains.</title>
        <authorList>
            <person name="Whitman W."/>
        </authorList>
    </citation>
    <scope>NUCLEOTIDE SEQUENCE [LARGE SCALE GENOMIC DNA]</scope>
    <source>
        <strain evidence="7 8">CECT 5862</strain>
    </source>
</reference>
<evidence type="ECO:0000256" key="1">
    <source>
        <dbReference type="ARBA" id="ARBA00004651"/>
    </source>
</evidence>
<protein>
    <submittedName>
        <fullName evidence="7">Holin-like protein</fullName>
    </submittedName>
</protein>
<gene>
    <name evidence="7" type="ORF">FHS18_006029</name>
</gene>
<proteinExistence type="predicted"/>
<evidence type="ECO:0000256" key="3">
    <source>
        <dbReference type="ARBA" id="ARBA00022692"/>
    </source>
</evidence>
<dbReference type="PANTHER" id="PTHR33931:SF2">
    <property type="entry name" value="HOLIN-LIKE PROTEIN CIDA"/>
    <property type="match status" value="1"/>
</dbReference>
<evidence type="ECO:0000256" key="6">
    <source>
        <dbReference type="SAM" id="Phobius"/>
    </source>
</evidence>
<keyword evidence="4 6" id="KW-1133">Transmembrane helix</keyword>
<dbReference type="Proteomes" id="UP000570361">
    <property type="component" value="Unassembled WGS sequence"/>
</dbReference>
<evidence type="ECO:0000256" key="2">
    <source>
        <dbReference type="ARBA" id="ARBA00022475"/>
    </source>
</evidence>
<evidence type="ECO:0000256" key="4">
    <source>
        <dbReference type="ARBA" id="ARBA00022989"/>
    </source>
</evidence>
<accession>A0A7W5B3U7</accession>
<dbReference type="PANTHER" id="PTHR33931">
    <property type="entry name" value="HOLIN-LIKE PROTEIN CIDA-RELATED"/>
    <property type="match status" value="1"/>
</dbReference>
<evidence type="ECO:0000256" key="5">
    <source>
        <dbReference type="ARBA" id="ARBA00023136"/>
    </source>
</evidence>
<keyword evidence="8" id="KW-1185">Reference proteome</keyword>
<organism evidence="7 8">
    <name type="scientific">Paenibacillus phyllosphaerae</name>
    <dbReference type="NCBI Taxonomy" id="274593"/>
    <lineage>
        <taxon>Bacteria</taxon>
        <taxon>Bacillati</taxon>
        <taxon>Bacillota</taxon>
        <taxon>Bacilli</taxon>
        <taxon>Bacillales</taxon>
        <taxon>Paenibacillaceae</taxon>
        <taxon>Paenibacillus</taxon>
    </lineage>
</organism>
<evidence type="ECO:0000313" key="8">
    <source>
        <dbReference type="Proteomes" id="UP000570361"/>
    </source>
</evidence>
<feature type="transmembrane region" description="Helical" evidence="6">
    <location>
        <begin position="82"/>
        <end position="104"/>
    </location>
</feature>
<keyword evidence="2" id="KW-1003">Cell membrane</keyword>
<keyword evidence="5 6" id="KW-0472">Membrane</keyword>
<keyword evidence="3 6" id="KW-0812">Transmembrane</keyword>
<dbReference type="RefSeq" id="WP_183603980.1">
    <property type="nucleotide sequence ID" value="NZ_JACHXK010000023.1"/>
</dbReference>
<dbReference type="InterPro" id="IPR005538">
    <property type="entry name" value="LrgA/CidA"/>
</dbReference>
<feature type="transmembrane region" description="Helical" evidence="6">
    <location>
        <begin position="56"/>
        <end position="76"/>
    </location>
</feature>
<dbReference type="GO" id="GO:0005886">
    <property type="term" value="C:plasma membrane"/>
    <property type="evidence" value="ECO:0007669"/>
    <property type="project" value="UniProtKB-SubCell"/>
</dbReference>
<dbReference type="Pfam" id="PF03788">
    <property type="entry name" value="LrgA"/>
    <property type="match status" value="1"/>
</dbReference>
<dbReference type="EMBL" id="JACHXK010000023">
    <property type="protein sequence ID" value="MBB3113914.1"/>
    <property type="molecule type" value="Genomic_DNA"/>
</dbReference>
<name>A0A7W5B3U7_9BACL</name>
<sequence>MRGFAILAAFWLLGELITFALGAPLPGQVVGMVLLLAALLQGWIKEAWIKEAAELLLSRLMLFFAPIIVGVMVYAPMLKQNWLPVTGAVVPGSLLVLAATGYAIQLMEARKRRVQKGEHHVGA</sequence>
<comment type="subcellular location">
    <subcellularLocation>
        <location evidence="1">Cell membrane</location>
        <topology evidence="1">Multi-pass membrane protein</topology>
    </subcellularLocation>
</comment>